<dbReference type="AlphaFoldDB" id="A0A1W1WDS7"/>
<evidence type="ECO:0000313" key="2">
    <source>
        <dbReference type="Proteomes" id="UP000192660"/>
    </source>
</evidence>
<gene>
    <name evidence="1" type="ORF">SAMN00768000_1655</name>
</gene>
<reference evidence="2" key="1">
    <citation type="submission" date="2017-04" db="EMBL/GenBank/DDBJ databases">
        <authorList>
            <person name="Varghese N."/>
            <person name="Submissions S."/>
        </authorList>
    </citation>
    <scope>NUCLEOTIDE SEQUENCE [LARGE SCALE GENOMIC DNA]</scope>
    <source>
        <strain evidence="2">DSM 9293</strain>
    </source>
</reference>
<sequence>MGFGPSTGDPQSGVKAVIDLIDLLYPERSTPSLKRWLEAICEPLLTAHAPLAFDTIARFLSQQDFRQYILAQPGIAGHWQTLWYAYEGSIDPEKLDPDLAWLIHDRLAVLEESARDMDNPPSQSNS</sequence>
<keyword evidence="2" id="KW-1185">Reference proteome</keyword>
<accession>A0A1W1WDS7</accession>
<dbReference type="Proteomes" id="UP000192660">
    <property type="component" value="Unassembled WGS sequence"/>
</dbReference>
<organism evidence="1 2">
    <name type="scientific">Sulfobacillus thermosulfidooxidans (strain DSM 9293 / VKM B-1269 / AT-1)</name>
    <dbReference type="NCBI Taxonomy" id="929705"/>
    <lineage>
        <taxon>Bacteria</taxon>
        <taxon>Bacillati</taxon>
        <taxon>Bacillota</taxon>
        <taxon>Clostridia</taxon>
        <taxon>Eubacteriales</taxon>
        <taxon>Clostridiales Family XVII. Incertae Sedis</taxon>
        <taxon>Sulfobacillus</taxon>
    </lineage>
</organism>
<dbReference type="OrthoDB" id="2084286at2"/>
<protein>
    <submittedName>
        <fullName evidence="1">Uncharacterized protein</fullName>
    </submittedName>
</protein>
<dbReference type="RefSeq" id="WP_084661251.1">
    <property type="nucleotide sequence ID" value="NZ_FWWY01000001.1"/>
</dbReference>
<proteinExistence type="predicted"/>
<name>A0A1W1WDS7_SULTA</name>
<evidence type="ECO:0000313" key="1">
    <source>
        <dbReference type="EMBL" id="SMC04437.1"/>
    </source>
</evidence>
<dbReference type="EMBL" id="FWWY01000001">
    <property type="protein sequence ID" value="SMC04437.1"/>
    <property type="molecule type" value="Genomic_DNA"/>
</dbReference>